<dbReference type="EMBL" id="GG698919">
    <property type="protein sequence ID" value="EEU38109.1"/>
    <property type="molecule type" value="Genomic_DNA"/>
</dbReference>
<dbReference type="InterPro" id="IPR036779">
    <property type="entry name" value="LysM_dom_sf"/>
</dbReference>
<keyword evidence="1" id="KW-0147">Chitin-binding</keyword>
<feature type="compositionally biased region" description="Low complexity" evidence="4">
    <location>
        <begin position="147"/>
        <end position="165"/>
    </location>
</feature>
<keyword evidence="2" id="KW-0843">Virulence</keyword>
<dbReference type="VEuPathDB" id="FungiDB:NECHADRAFT_84348"/>
<reference evidence="6 7" key="1">
    <citation type="journal article" date="2009" name="PLoS Genet.">
        <title>The genome of Nectria haematococca: contribution of supernumerary chromosomes to gene expansion.</title>
        <authorList>
            <person name="Coleman J.J."/>
            <person name="Rounsley S.D."/>
            <person name="Rodriguez-Carres M."/>
            <person name="Kuo A."/>
            <person name="Wasmann C.C."/>
            <person name="Grimwood J."/>
            <person name="Schmutz J."/>
            <person name="Taga M."/>
            <person name="White G.J."/>
            <person name="Zhou S."/>
            <person name="Schwartz D.C."/>
            <person name="Freitag M."/>
            <person name="Ma L.J."/>
            <person name="Danchin E.G."/>
            <person name="Henrissat B."/>
            <person name="Coutinho P.M."/>
            <person name="Nelson D.R."/>
            <person name="Straney D."/>
            <person name="Napoli C.A."/>
            <person name="Barker B.M."/>
            <person name="Gribskov M."/>
            <person name="Rep M."/>
            <person name="Kroken S."/>
            <person name="Molnar I."/>
            <person name="Rensing C."/>
            <person name="Kennell J.C."/>
            <person name="Zamora J."/>
            <person name="Farman M.L."/>
            <person name="Selker E.U."/>
            <person name="Salamov A."/>
            <person name="Shapiro H."/>
            <person name="Pangilinan J."/>
            <person name="Lindquist E."/>
            <person name="Lamers C."/>
            <person name="Grigoriev I.V."/>
            <person name="Geiser D.M."/>
            <person name="Covert S.F."/>
            <person name="Temporini E."/>
            <person name="Vanetten H.D."/>
        </authorList>
    </citation>
    <scope>NUCLEOTIDE SEQUENCE [LARGE SCALE GENOMIC DNA]</scope>
    <source>
        <strain evidence="7">ATCC MYA-4622 / CBS 123669 / FGSC 9596 / NRRL 45880 / 77-13-4</strain>
    </source>
</reference>
<dbReference type="InterPro" id="IPR052210">
    <property type="entry name" value="LysM1-like"/>
</dbReference>
<dbReference type="OrthoDB" id="5985073at2759"/>
<protein>
    <recommendedName>
        <fullName evidence="5">LysM domain-containing protein</fullName>
    </recommendedName>
</protein>
<dbReference type="InParanoid" id="C7ZCV1"/>
<evidence type="ECO:0000256" key="1">
    <source>
        <dbReference type="ARBA" id="ARBA00022669"/>
    </source>
</evidence>
<organism evidence="6 7">
    <name type="scientific">Fusarium vanettenii (strain ATCC MYA-4622 / CBS 123669 / FGSC 9596 / NRRL 45880 / 77-13-4)</name>
    <name type="common">Fusarium solani subsp. pisi</name>
    <dbReference type="NCBI Taxonomy" id="660122"/>
    <lineage>
        <taxon>Eukaryota</taxon>
        <taxon>Fungi</taxon>
        <taxon>Dikarya</taxon>
        <taxon>Ascomycota</taxon>
        <taxon>Pezizomycotina</taxon>
        <taxon>Sordariomycetes</taxon>
        <taxon>Hypocreomycetidae</taxon>
        <taxon>Hypocreales</taxon>
        <taxon>Nectriaceae</taxon>
        <taxon>Fusarium</taxon>
        <taxon>Fusarium solani species complex</taxon>
        <taxon>Fusarium vanettenii</taxon>
    </lineage>
</organism>
<dbReference type="PANTHER" id="PTHR34997:SF1">
    <property type="entry name" value="PEPTIDOGLYCAN-BINDING LYSIN DOMAIN"/>
    <property type="match status" value="1"/>
</dbReference>
<dbReference type="Proteomes" id="UP000005206">
    <property type="component" value="Chromosome 9"/>
</dbReference>
<dbReference type="RefSeq" id="XP_003043822.1">
    <property type="nucleotide sequence ID" value="XM_003043776.1"/>
</dbReference>
<dbReference type="eggNOG" id="KOG2806">
    <property type="taxonomic scope" value="Eukaryota"/>
</dbReference>
<dbReference type="AlphaFoldDB" id="C7ZCV1"/>
<dbReference type="GO" id="GO:0008061">
    <property type="term" value="F:chitin binding"/>
    <property type="evidence" value="ECO:0007669"/>
    <property type="project" value="UniProtKB-KW"/>
</dbReference>
<dbReference type="CDD" id="cd00118">
    <property type="entry name" value="LysM"/>
    <property type="match status" value="2"/>
</dbReference>
<name>C7ZCV1_FUSV7</name>
<dbReference type="InterPro" id="IPR018392">
    <property type="entry name" value="LysM"/>
</dbReference>
<evidence type="ECO:0000256" key="3">
    <source>
        <dbReference type="ARBA" id="ARBA00044955"/>
    </source>
</evidence>
<dbReference type="Pfam" id="PF01476">
    <property type="entry name" value="LysM"/>
    <property type="match status" value="1"/>
</dbReference>
<evidence type="ECO:0000256" key="4">
    <source>
        <dbReference type="SAM" id="MobiDB-lite"/>
    </source>
</evidence>
<feature type="domain" description="LysM" evidence="5">
    <location>
        <begin position="175"/>
        <end position="222"/>
    </location>
</feature>
<sequence length="378" mass="42022">MLPSIIYFLIPATIALHLPPGYHAGLLQRAEEKAPVPSDTITSCTFRYTTESSEGCDYVEEYWGVSHKDFVAWNPRTFPNAQWHGCGLQQVASCQKGDTCDTITKEYGLTTKEFVKWNPALKDDCSGLWAKYYFCVSIPEHKTATTSASTASLARPTSTSPSAATQEGITKDCTTWHIAKKGQLCDKVIAQYGNLDIATFVEWNPAVEDDCSGLWSGYAYCVVNHLANIRTEGTKTNPTKRPVPASTKEKPVATENPTPTDCETTHPSPTQPGTICNCTKWHKVTGTDGCWNLIKRYKITEKQFDAWNQKADFTRVTFQFADTGIYSSRVEGVMTQHSSYNPGEWPKPTTEIMKAHKILYSVENLSISCQRCHGVENG</sequence>
<feature type="region of interest" description="Disordered" evidence="4">
    <location>
        <begin position="147"/>
        <end position="166"/>
    </location>
</feature>
<evidence type="ECO:0000313" key="7">
    <source>
        <dbReference type="Proteomes" id="UP000005206"/>
    </source>
</evidence>
<dbReference type="KEGG" id="nhe:NECHADRAFT_84348"/>
<keyword evidence="7" id="KW-1185">Reference proteome</keyword>
<dbReference type="HOGENOM" id="CLU_010591_8_0_1"/>
<accession>C7ZCV1</accession>
<dbReference type="PROSITE" id="PS51782">
    <property type="entry name" value="LYSM"/>
    <property type="match status" value="2"/>
</dbReference>
<evidence type="ECO:0000256" key="2">
    <source>
        <dbReference type="ARBA" id="ARBA00023026"/>
    </source>
</evidence>
<comment type="similarity">
    <text evidence="3">Belongs to the secreted LysM effector family.</text>
</comment>
<dbReference type="PANTHER" id="PTHR34997">
    <property type="entry name" value="AM15"/>
    <property type="match status" value="1"/>
</dbReference>
<dbReference type="Gene3D" id="3.10.350.10">
    <property type="entry name" value="LysM domain"/>
    <property type="match status" value="3"/>
</dbReference>
<gene>
    <name evidence="6" type="ORF">NECHADRAFT_84348</name>
</gene>
<dbReference type="STRING" id="660122.C7ZCV1"/>
<feature type="region of interest" description="Disordered" evidence="4">
    <location>
        <begin position="233"/>
        <end position="268"/>
    </location>
</feature>
<evidence type="ECO:0000313" key="6">
    <source>
        <dbReference type="EMBL" id="EEU38109.1"/>
    </source>
</evidence>
<feature type="compositionally biased region" description="Polar residues" evidence="4">
    <location>
        <begin position="255"/>
        <end position="268"/>
    </location>
</feature>
<feature type="domain" description="LysM" evidence="5">
    <location>
        <begin position="90"/>
        <end position="136"/>
    </location>
</feature>
<dbReference type="GeneID" id="9669908"/>
<proteinExistence type="inferred from homology"/>
<evidence type="ECO:0000259" key="5">
    <source>
        <dbReference type="PROSITE" id="PS51782"/>
    </source>
</evidence>
<dbReference type="SUPFAM" id="SSF54106">
    <property type="entry name" value="LysM domain"/>
    <property type="match status" value="1"/>
</dbReference>
<dbReference type="OMA" id="DCNGFWA"/>